<organism evidence="1 2">
    <name type="scientific">Scytonema hofmannii FACHB-248</name>
    <dbReference type="NCBI Taxonomy" id="1842502"/>
    <lineage>
        <taxon>Bacteria</taxon>
        <taxon>Bacillati</taxon>
        <taxon>Cyanobacteriota</taxon>
        <taxon>Cyanophyceae</taxon>
        <taxon>Nostocales</taxon>
        <taxon>Scytonemataceae</taxon>
        <taxon>Scytonema</taxon>
    </lineage>
</organism>
<comment type="caution">
    <text evidence="1">The sequence shown here is derived from an EMBL/GenBank/DDBJ whole genome shotgun (WGS) entry which is preliminary data.</text>
</comment>
<dbReference type="Proteomes" id="UP000660380">
    <property type="component" value="Unassembled WGS sequence"/>
</dbReference>
<dbReference type="EMBL" id="JACJTA010000038">
    <property type="protein sequence ID" value="MBD2606338.1"/>
    <property type="molecule type" value="Genomic_DNA"/>
</dbReference>
<name>A0ABR8GT89_9CYAN</name>
<evidence type="ECO:0000313" key="1">
    <source>
        <dbReference type="EMBL" id="MBD2606338.1"/>
    </source>
</evidence>
<gene>
    <name evidence="1" type="ORF">H6G81_17820</name>
</gene>
<evidence type="ECO:0000313" key="2">
    <source>
        <dbReference type="Proteomes" id="UP000660380"/>
    </source>
</evidence>
<protein>
    <submittedName>
        <fullName evidence="1">Uncharacterized protein</fullName>
    </submittedName>
</protein>
<sequence>MNTSNSNNIDKQDALELLGLKSLDDLNLGLLEFAQALSQQGAEVPEELNDPEAETTISKTILKQYRDFVKQVLNQPKALIKTVDQSQSTNFAPTQPSDTILPIQYSQQVLSGVKETLLELHQVNAHLDGIEIADTVWYSMLESLSQRTNLRFNQLAGSLSVDIQEKFTRLQAQSKNNIQSQSEALGKLGQQANSHLLTAQEIMRQANELPL</sequence>
<reference evidence="1 2" key="1">
    <citation type="journal article" date="2020" name="ISME J.">
        <title>Comparative genomics reveals insights into cyanobacterial evolution and habitat adaptation.</title>
        <authorList>
            <person name="Chen M.Y."/>
            <person name="Teng W.K."/>
            <person name="Zhao L."/>
            <person name="Hu C.X."/>
            <person name="Zhou Y.K."/>
            <person name="Han B.P."/>
            <person name="Song L.R."/>
            <person name="Shu W.S."/>
        </authorList>
    </citation>
    <scope>NUCLEOTIDE SEQUENCE [LARGE SCALE GENOMIC DNA]</scope>
    <source>
        <strain evidence="1 2">FACHB-248</strain>
    </source>
</reference>
<dbReference type="RefSeq" id="WP_144238109.1">
    <property type="nucleotide sequence ID" value="NZ_JACJTA010000038.1"/>
</dbReference>
<keyword evidence="2" id="KW-1185">Reference proteome</keyword>
<accession>A0ABR8GT89</accession>
<proteinExistence type="predicted"/>